<dbReference type="GeneID" id="89230849"/>
<proteinExistence type="predicted"/>
<dbReference type="EMBL" id="CP131060">
    <property type="protein sequence ID" value="WNY26182.1"/>
    <property type="molecule type" value="Genomic_DNA"/>
</dbReference>
<gene>
    <name evidence="1" type="ORF">MsAc7_17550</name>
</gene>
<evidence type="ECO:0000313" key="1">
    <source>
        <dbReference type="EMBL" id="WNY26182.1"/>
    </source>
</evidence>
<dbReference type="Proteomes" id="UP001303587">
    <property type="component" value="Chromosome"/>
</dbReference>
<name>A0AA96ZWN2_9EURY</name>
<dbReference type="Pfam" id="PF10076">
    <property type="entry name" value="Phage_Mu_Gp48"/>
    <property type="match status" value="1"/>
</dbReference>
<dbReference type="RefSeq" id="WP_338102512.1">
    <property type="nucleotide sequence ID" value="NZ_CP131060.1"/>
</dbReference>
<evidence type="ECO:0008006" key="3">
    <source>
        <dbReference type="Google" id="ProtNLM"/>
    </source>
</evidence>
<evidence type="ECO:0000313" key="2">
    <source>
        <dbReference type="Proteomes" id="UP001303587"/>
    </source>
</evidence>
<sequence>MVEELITRYPPFLQAYQEYNQISNGATPLLRIAYAEAQRVARDRYIDTASKYAIERWEKILHITPYGTDTLDIRRFRVKARKNERLPYTERFLGQQLASLCGPTGYSMTIEPAECTMHVKITVGNIRNFETVQDFLERTVPLNIDITLTQLYNKHGEIRNKGFTHGDLSAYTHKEIRESETLLQ</sequence>
<protein>
    <recommendedName>
        <fullName evidence="3">DUF2313 domain-containing protein</fullName>
    </recommendedName>
</protein>
<dbReference type="InterPro" id="IPR018755">
    <property type="entry name" value="Phage_Mu_Gp48"/>
</dbReference>
<accession>A0AA96ZWN2</accession>
<organism evidence="1 2">
    <name type="scientific">Methanolapillus millepedarum</name>
    <dbReference type="NCBI Taxonomy" id="3028296"/>
    <lineage>
        <taxon>Archaea</taxon>
        <taxon>Methanobacteriati</taxon>
        <taxon>Methanobacteriota</taxon>
        <taxon>Stenosarchaea group</taxon>
        <taxon>Methanomicrobia</taxon>
        <taxon>Methanosarcinales</taxon>
        <taxon>Methanosarcinaceae</taxon>
        <taxon>Methanolapillus</taxon>
    </lineage>
</organism>
<keyword evidence="2" id="KW-1185">Reference proteome</keyword>
<reference evidence="1 2" key="1">
    <citation type="submission" date="2023-07" db="EMBL/GenBank/DDBJ databases">
        <title>Closed genoem sequence of Methanosarcinaceae archaeon Ac7.</title>
        <authorList>
            <person name="Poehlein A."/>
            <person name="Protasov E."/>
            <person name="Platt K."/>
            <person name="Reeh H."/>
            <person name="Daniel R."/>
            <person name="Brune A."/>
        </authorList>
    </citation>
    <scope>NUCLEOTIDE SEQUENCE [LARGE SCALE GENOMIC DNA]</scope>
    <source>
        <strain evidence="1 2">Ac7</strain>
    </source>
</reference>
<dbReference type="AlphaFoldDB" id="A0AA96ZWN2"/>